<dbReference type="Pfam" id="PF02321">
    <property type="entry name" value="OEP"/>
    <property type="match status" value="2"/>
</dbReference>
<name>A0A6P2U7Y5_BURL3</name>
<sequence length="503" mass="52649">MLSLTLSARAWVIPGLSLLLGACSVSQPPPSALSVAPDRWSDHAGADAAVASVPATSSAWWTSLGDPAIDALIQASLAGNPTLEQAAARVDQARAAAGIAASQRLPTLTANGSASRAQTAYVNGAGNGVGVGGNANQIGQNLNLLYSNAQIGPALSWELDLWGRVRQSRIAANERLAARNADARSARLAIEAEVARSVAELRACRYALEVRDGDIASRDLELGLIRQRLSAGNAARIDEASAIGNLAASRTDRLAQAERCEQLDNALVALSGLDLGTVKSLTRQPLASHDRIPEPPPTRPALPATVLAMHPDIVSARREVDAAWADIGVARAERLPRLELDAMLAGQWLTALGKTFSMLAWSVGPTLSGTLFDGGAGSSKVAAARGRYREAVANLDAQLREAVQNVENALARQASADVRLASSREARQAAGDALRANEARWHAGAINRFELETSRRQFETAEESVIDAARDRCTAWIALVKATGYGPSLATALPSSSGESSPS</sequence>
<dbReference type="Proteomes" id="UP000494274">
    <property type="component" value="Unassembled WGS sequence"/>
</dbReference>
<proteinExistence type="inferred from homology"/>
<dbReference type="NCBIfam" id="TIGR01845">
    <property type="entry name" value="outer_NodT"/>
    <property type="match status" value="1"/>
</dbReference>
<keyword evidence="2" id="KW-0472">Membrane</keyword>
<dbReference type="SUPFAM" id="SSF56954">
    <property type="entry name" value="Outer membrane efflux proteins (OEP)"/>
    <property type="match status" value="1"/>
</dbReference>
<dbReference type="GO" id="GO:0005886">
    <property type="term" value="C:plasma membrane"/>
    <property type="evidence" value="ECO:0007669"/>
    <property type="project" value="UniProtKB-SubCell"/>
</dbReference>
<dbReference type="Gene3D" id="1.20.1600.10">
    <property type="entry name" value="Outer membrane efflux proteins (OEP)"/>
    <property type="match status" value="1"/>
</dbReference>
<evidence type="ECO:0000256" key="2">
    <source>
        <dbReference type="RuleBase" id="RU362097"/>
    </source>
</evidence>
<keyword evidence="2" id="KW-1134">Transmembrane beta strand</keyword>
<dbReference type="GO" id="GO:0015562">
    <property type="term" value="F:efflux transmembrane transporter activity"/>
    <property type="evidence" value="ECO:0007669"/>
    <property type="project" value="InterPro"/>
</dbReference>
<protein>
    <submittedName>
        <fullName evidence="4">RND transporter</fullName>
    </submittedName>
</protein>
<dbReference type="Gene3D" id="2.20.200.10">
    <property type="entry name" value="Outer membrane efflux proteins (OEP)"/>
    <property type="match status" value="1"/>
</dbReference>
<comment type="subcellular location">
    <subcellularLocation>
        <location evidence="2">Cell membrane</location>
        <topology evidence="2">Lipid-anchor</topology>
    </subcellularLocation>
</comment>
<dbReference type="AlphaFoldDB" id="A0A6P2U7Y5"/>
<evidence type="ECO:0000313" key="5">
    <source>
        <dbReference type="Proteomes" id="UP000494274"/>
    </source>
</evidence>
<dbReference type="InterPro" id="IPR003423">
    <property type="entry name" value="OMP_efflux"/>
</dbReference>
<comment type="similarity">
    <text evidence="1 2">Belongs to the outer membrane factor (OMF) (TC 1.B.17) family.</text>
</comment>
<evidence type="ECO:0000256" key="1">
    <source>
        <dbReference type="ARBA" id="ARBA00007613"/>
    </source>
</evidence>
<keyword evidence="2" id="KW-0449">Lipoprotein</keyword>
<reference evidence="4 5" key="1">
    <citation type="submission" date="2019-09" db="EMBL/GenBank/DDBJ databases">
        <authorList>
            <person name="Depoorter E."/>
        </authorList>
    </citation>
    <scope>NUCLEOTIDE SEQUENCE [LARGE SCALE GENOMIC DNA]</scope>
    <source>
        <strain evidence="4">R-18112</strain>
    </source>
</reference>
<accession>A0A6P2U7Y5</accession>
<dbReference type="RefSeq" id="WP_175043546.1">
    <property type="nucleotide sequence ID" value="NZ_CABVQI010000005.1"/>
</dbReference>
<keyword evidence="2" id="KW-0812">Transmembrane</keyword>
<dbReference type="InterPro" id="IPR010131">
    <property type="entry name" value="MdtP/NodT-like"/>
</dbReference>
<evidence type="ECO:0000313" key="4">
    <source>
        <dbReference type="EMBL" id="VWC72625.1"/>
    </source>
</evidence>
<dbReference type="EMBL" id="CABVQI010000005">
    <property type="protein sequence ID" value="VWC72625.1"/>
    <property type="molecule type" value="Genomic_DNA"/>
</dbReference>
<dbReference type="PANTHER" id="PTHR30203">
    <property type="entry name" value="OUTER MEMBRANE CATION EFFLUX PROTEIN"/>
    <property type="match status" value="1"/>
</dbReference>
<gene>
    <name evidence="4" type="ORF">BLA18112_02056</name>
</gene>
<keyword evidence="2" id="KW-0564">Palmitate</keyword>
<evidence type="ECO:0000256" key="3">
    <source>
        <dbReference type="SAM" id="Coils"/>
    </source>
</evidence>
<keyword evidence="3" id="KW-0175">Coiled coil</keyword>
<feature type="coiled-coil region" evidence="3">
    <location>
        <begin position="385"/>
        <end position="412"/>
    </location>
</feature>
<dbReference type="PANTHER" id="PTHR30203:SF32">
    <property type="entry name" value="CATION EFFLUX SYSTEM PROTEIN CUSC"/>
    <property type="match status" value="1"/>
</dbReference>
<organism evidence="4 5">
    <name type="scientific">Burkholderia lata (strain ATCC 17760 / DSM 23089 / LMG 22485 / NCIMB 9086 / R18194 / 383)</name>
    <dbReference type="NCBI Taxonomy" id="482957"/>
    <lineage>
        <taxon>Bacteria</taxon>
        <taxon>Pseudomonadati</taxon>
        <taxon>Pseudomonadota</taxon>
        <taxon>Betaproteobacteria</taxon>
        <taxon>Burkholderiales</taxon>
        <taxon>Burkholderiaceae</taxon>
        <taxon>Burkholderia</taxon>
        <taxon>Burkholderia cepacia complex</taxon>
    </lineage>
</organism>